<dbReference type="EMBL" id="UZAN01046934">
    <property type="protein sequence ID" value="VDP84804.1"/>
    <property type="molecule type" value="Genomic_DNA"/>
</dbReference>
<name>A0A183AQ78_9TREM</name>
<organism evidence="3">
    <name type="scientific">Echinostoma caproni</name>
    <dbReference type="NCBI Taxonomy" id="27848"/>
    <lineage>
        <taxon>Eukaryota</taxon>
        <taxon>Metazoa</taxon>
        <taxon>Spiralia</taxon>
        <taxon>Lophotrochozoa</taxon>
        <taxon>Platyhelminthes</taxon>
        <taxon>Trematoda</taxon>
        <taxon>Digenea</taxon>
        <taxon>Plagiorchiida</taxon>
        <taxon>Echinostomata</taxon>
        <taxon>Echinostomatoidea</taxon>
        <taxon>Echinostomatidae</taxon>
        <taxon>Echinostoma</taxon>
    </lineage>
</organism>
<dbReference type="Proteomes" id="UP000272942">
    <property type="component" value="Unassembled WGS sequence"/>
</dbReference>
<gene>
    <name evidence="1" type="ORF">ECPE_LOCUS9113</name>
</gene>
<dbReference type="AlphaFoldDB" id="A0A183AQ78"/>
<dbReference type="WBParaSite" id="ECPE_0000914101-mRNA-1">
    <property type="protein sequence ID" value="ECPE_0000914101-mRNA-1"/>
    <property type="gene ID" value="ECPE_0000914101"/>
</dbReference>
<accession>A0A183AQ78</accession>
<proteinExistence type="predicted"/>
<reference evidence="3" key="1">
    <citation type="submission" date="2016-06" db="UniProtKB">
        <authorList>
            <consortium name="WormBaseParasite"/>
        </authorList>
    </citation>
    <scope>IDENTIFICATION</scope>
</reference>
<dbReference type="OrthoDB" id="10063405at2759"/>
<reference evidence="1 2" key="2">
    <citation type="submission" date="2018-11" db="EMBL/GenBank/DDBJ databases">
        <authorList>
            <consortium name="Pathogen Informatics"/>
        </authorList>
    </citation>
    <scope>NUCLEOTIDE SEQUENCE [LARGE SCALE GENOMIC DNA]</scope>
    <source>
        <strain evidence="1 2">Egypt</strain>
    </source>
</reference>
<evidence type="ECO:0000313" key="1">
    <source>
        <dbReference type="EMBL" id="VDP84804.1"/>
    </source>
</evidence>
<evidence type="ECO:0000313" key="2">
    <source>
        <dbReference type="Proteomes" id="UP000272942"/>
    </source>
</evidence>
<sequence>MESPISGLLADTKMKHFAAQVFEEYRRRLWIRYVDDTYVVLPAAKIEQSHDDPNKVISRMAFTHEEEN</sequence>
<keyword evidence="2" id="KW-1185">Reference proteome</keyword>
<protein>
    <submittedName>
        <fullName evidence="3">Reverse transcriptase domain-containing protein</fullName>
    </submittedName>
</protein>
<evidence type="ECO:0000313" key="3">
    <source>
        <dbReference type="WBParaSite" id="ECPE_0000914101-mRNA-1"/>
    </source>
</evidence>